<evidence type="ECO:0000256" key="13">
    <source>
        <dbReference type="ARBA" id="ARBA00022777"/>
    </source>
</evidence>
<evidence type="ECO:0000256" key="6">
    <source>
        <dbReference type="ARBA" id="ARBA00016544"/>
    </source>
</evidence>
<name>A0AA37QB97_9BACT</name>
<dbReference type="Proteomes" id="UP001161325">
    <property type="component" value="Unassembled WGS sequence"/>
</dbReference>
<dbReference type="PROSITE" id="PS00742">
    <property type="entry name" value="PEP_ENZYMES_2"/>
    <property type="match status" value="1"/>
</dbReference>
<feature type="binding site" evidence="18">
    <location>
        <begin position="457"/>
        <end position="458"/>
    </location>
    <ligand>
        <name>phosphoenolpyruvate</name>
        <dbReference type="ChEBI" id="CHEBI:58702"/>
    </ligand>
</feature>
<evidence type="ECO:0000259" key="20">
    <source>
        <dbReference type="Pfam" id="PF00391"/>
    </source>
</evidence>
<evidence type="ECO:0000256" key="3">
    <source>
        <dbReference type="ARBA" id="ARBA00004496"/>
    </source>
</evidence>
<sequence length="579" mass="62546">MSVRFSGIPASPGIVVGPVHLLRWEVPDVPHRIVGDDHVDEELARLHDAFARARERLQLVRARAERHAGPEEAAIFDVQLSILQDVSLVEHVDSLIRQNLGAEKAFDLAMLEWRQNFARHPHAMLRERVGDLVDVHIRVLSILLGLGDHDPVDVPKGACAILVTHDLTPSLTVQLDREAIAAIATDAGTNTSHIAILARSLGLPAVVGLREATARLRGGERAVLDGNAGTLTIAPDAREVEEFRSRALLEEQEAAELRQLAELESVTLDGVRVTLRANVDLPEEADLAATSGAEGVGLMRTEFLVVGRATMPDEEEQYRAYARVVNAFGGRPVVIRTYDVGGDKLPVGGHPTEANPFLGWRAIRMCLDEPELFRAQLRALLRAALHGDVRIMLPLIVGLQEVRDARALMAQAADELRARGVPFRDDVPLGMMVETPAAALAADTFRGAVDFFSIGTNDLVQYTLAVDRGNAQLAPRFTPLHPAVLRLIAHVVRTGGEMGIDVAVCGEMASQPIMAYALVGLGLRQLSVGPRSVLAVKRIVRGVDASEAAQAAQAAMAASTAHDAERILHEALDRAFGRA</sequence>
<keyword evidence="14 16" id="KW-0460">Magnesium</keyword>
<dbReference type="InterPro" id="IPR015813">
    <property type="entry name" value="Pyrv/PenolPyrv_kinase-like_dom"/>
</dbReference>
<comment type="cofactor">
    <cofactor evidence="2 16 19">
        <name>Mg(2+)</name>
        <dbReference type="ChEBI" id="CHEBI:18420"/>
    </cofactor>
</comment>
<dbReference type="InterPro" id="IPR040442">
    <property type="entry name" value="Pyrv_kinase-like_dom_sf"/>
</dbReference>
<keyword evidence="9 16" id="KW-0762">Sugar transport</keyword>
<feature type="binding site" evidence="19">
    <location>
        <position position="434"/>
    </location>
    <ligand>
        <name>Mg(2+)</name>
        <dbReference type="ChEBI" id="CHEBI:18420"/>
    </ligand>
</feature>
<dbReference type="PIRSF" id="PIRSF000732">
    <property type="entry name" value="PTS_enzyme_I"/>
    <property type="match status" value="1"/>
</dbReference>
<feature type="active site" description="Tele-phosphohistidine intermediate" evidence="17">
    <location>
        <position position="193"/>
    </location>
</feature>
<dbReference type="EC" id="2.7.3.9" evidence="5 16"/>
<keyword evidence="24" id="KW-1185">Reference proteome</keyword>
<dbReference type="InterPro" id="IPR050499">
    <property type="entry name" value="PEP-utilizing_PTS_enzyme"/>
</dbReference>
<dbReference type="GO" id="GO:0008965">
    <property type="term" value="F:phosphoenolpyruvate-protein phosphotransferase activity"/>
    <property type="evidence" value="ECO:0007669"/>
    <property type="project" value="UniProtKB-EC"/>
</dbReference>
<comment type="catalytic activity">
    <reaction evidence="1 16">
        <text>L-histidyl-[protein] + phosphoenolpyruvate = N(pros)-phospho-L-histidyl-[protein] + pyruvate</text>
        <dbReference type="Rhea" id="RHEA:23880"/>
        <dbReference type="Rhea" id="RHEA-COMP:9745"/>
        <dbReference type="Rhea" id="RHEA-COMP:9746"/>
        <dbReference type="ChEBI" id="CHEBI:15361"/>
        <dbReference type="ChEBI" id="CHEBI:29979"/>
        <dbReference type="ChEBI" id="CHEBI:58702"/>
        <dbReference type="ChEBI" id="CHEBI:64837"/>
        <dbReference type="EC" id="2.7.3.9"/>
    </reaction>
</comment>
<evidence type="ECO:0000256" key="10">
    <source>
        <dbReference type="ARBA" id="ARBA00022679"/>
    </source>
</evidence>
<keyword evidence="7 16" id="KW-0813">Transport</keyword>
<dbReference type="Gene3D" id="3.20.20.60">
    <property type="entry name" value="Phosphoenolpyruvate-binding domains"/>
    <property type="match status" value="1"/>
</dbReference>
<keyword evidence="8 16" id="KW-0963">Cytoplasm</keyword>
<evidence type="ECO:0000256" key="2">
    <source>
        <dbReference type="ARBA" id="ARBA00001946"/>
    </source>
</evidence>
<dbReference type="EMBL" id="BRXS01000004">
    <property type="protein sequence ID" value="GLC26536.1"/>
    <property type="molecule type" value="Genomic_DNA"/>
</dbReference>
<evidence type="ECO:0000256" key="16">
    <source>
        <dbReference type="PIRNR" id="PIRNR000732"/>
    </source>
</evidence>
<dbReference type="InterPro" id="IPR023151">
    <property type="entry name" value="PEP_util_CS"/>
</dbReference>
<dbReference type="Pfam" id="PF00391">
    <property type="entry name" value="PEP-utilizers"/>
    <property type="match status" value="1"/>
</dbReference>
<dbReference type="PANTHER" id="PTHR46244:SF6">
    <property type="entry name" value="PHOSPHOENOLPYRUVATE-PROTEIN PHOSPHOTRANSFERASE"/>
    <property type="match status" value="1"/>
</dbReference>
<proteinExistence type="inferred from homology"/>
<keyword evidence="10 16" id="KW-0808">Transferase</keyword>
<evidence type="ECO:0000256" key="1">
    <source>
        <dbReference type="ARBA" id="ARBA00000683"/>
    </source>
</evidence>
<keyword evidence="12 16" id="KW-0479">Metal-binding</keyword>
<evidence type="ECO:0000256" key="4">
    <source>
        <dbReference type="ARBA" id="ARBA00007837"/>
    </source>
</evidence>
<dbReference type="Pfam" id="PF02896">
    <property type="entry name" value="PEP-utilizers_C"/>
    <property type="match status" value="1"/>
</dbReference>
<dbReference type="SUPFAM" id="SSF52009">
    <property type="entry name" value="Phosphohistidine domain"/>
    <property type="match status" value="1"/>
</dbReference>
<dbReference type="NCBIfam" id="TIGR01417">
    <property type="entry name" value="PTS_I_fam"/>
    <property type="match status" value="1"/>
</dbReference>
<organism evidence="23 24">
    <name type="scientific">Roseisolibacter agri</name>
    <dbReference type="NCBI Taxonomy" id="2014610"/>
    <lineage>
        <taxon>Bacteria</taxon>
        <taxon>Pseudomonadati</taxon>
        <taxon>Gemmatimonadota</taxon>
        <taxon>Gemmatimonadia</taxon>
        <taxon>Gemmatimonadales</taxon>
        <taxon>Gemmatimonadaceae</taxon>
        <taxon>Roseisolibacter</taxon>
    </lineage>
</organism>
<dbReference type="SUPFAM" id="SSF47831">
    <property type="entry name" value="Enzyme I of the PEP:sugar phosphotransferase system HPr-binding (sub)domain"/>
    <property type="match status" value="1"/>
</dbReference>
<comment type="similarity">
    <text evidence="4 16">Belongs to the PEP-utilizing enzyme family.</text>
</comment>
<feature type="binding site" evidence="18">
    <location>
        <position position="336"/>
    </location>
    <ligand>
        <name>phosphoenolpyruvate</name>
        <dbReference type="ChEBI" id="CHEBI:58702"/>
    </ligand>
</feature>
<dbReference type="GO" id="GO:0009401">
    <property type="term" value="P:phosphoenolpyruvate-dependent sugar phosphotransferase system"/>
    <property type="evidence" value="ECO:0007669"/>
    <property type="project" value="UniProtKB-KW"/>
</dbReference>
<evidence type="ECO:0000256" key="8">
    <source>
        <dbReference type="ARBA" id="ARBA00022490"/>
    </source>
</evidence>
<dbReference type="AlphaFoldDB" id="A0AA37QB97"/>
<dbReference type="PRINTS" id="PR01736">
    <property type="entry name" value="PHPHTRNFRASE"/>
</dbReference>
<evidence type="ECO:0000313" key="24">
    <source>
        <dbReference type="Proteomes" id="UP001161325"/>
    </source>
</evidence>
<evidence type="ECO:0000256" key="5">
    <source>
        <dbReference type="ARBA" id="ARBA00012232"/>
    </source>
</evidence>
<evidence type="ECO:0000256" key="12">
    <source>
        <dbReference type="ARBA" id="ARBA00022723"/>
    </source>
</evidence>
<dbReference type="SUPFAM" id="SSF51621">
    <property type="entry name" value="Phosphoenolpyruvate/pyruvate domain"/>
    <property type="match status" value="1"/>
</dbReference>
<evidence type="ECO:0000256" key="17">
    <source>
        <dbReference type="PIRSR" id="PIRSR000732-1"/>
    </source>
</evidence>
<dbReference type="InterPro" id="IPR036637">
    <property type="entry name" value="Phosphohistidine_dom_sf"/>
</dbReference>
<evidence type="ECO:0000256" key="18">
    <source>
        <dbReference type="PIRSR" id="PIRSR000732-2"/>
    </source>
</evidence>
<reference evidence="23" key="1">
    <citation type="submission" date="2022-08" db="EMBL/GenBank/DDBJ databases">
        <title>Draft genome sequencing of Roseisolibacter agri AW1220.</title>
        <authorList>
            <person name="Tobiishi Y."/>
            <person name="Tonouchi A."/>
        </authorList>
    </citation>
    <scope>NUCLEOTIDE SEQUENCE</scope>
    <source>
        <strain evidence="23">AW1220</strain>
    </source>
</reference>
<dbReference type="GO" id="GO:0046872">
    <property type="term" value="F:metal ion binding"/>
    <property type="evidence" value="ECO:0007669"/>
    <property type="project" value="UniProtKB-KW"/>
</dbReference>
<keyword evidence="11 16" id="KW-0598">Phosphotransferase system</keyword>
<feature type="domain" description="PEP-utilising enzyme mobile" evidence="20">
    <location>
        <begin position="160"/>
        <end position="229"/>
    </location>
</feature>
<gene>
    <name evidence="23" type="primary">ptsI</name>
    <name evidence="23" type="ORF">rosag_30490</name>
</gene>
<feature type="active site" description="Proton donor" evidence="17">
    <location>
        <position position="505"/>
    </location>
</feature>
<evidence type="ECO:0000256" key="15">
    <source>
        <dbReference type="ARBA" id="ARBA00033235"/>
    </source>
</evidence>
<dbReference type="GO" id="GO:0016301">
    <property type="term" value="F:kinase activity"/>
    <property type="evidence" value="ECO:0007669"/>
    <property type="project" value="UniProtKB-KW"/>
</dbReference>
<evidence type="ECO:0000256" key="19">
    <source>
        <dbReference type="PIRSR" id="PIRSR000732-3"/>
    </source>
</evidence>
<accession>A0AA37QB97</accession>
<comment type="caution">
    <text evidence="23">The sequence shown here is derived from an EMBL/GenBank/DDBJ whole genome shotgun (WGS) entry which is preliminary data.</text>
</comment>
<feature type="domain" description="Phosphotransferase system enzyme I N-terminal" evidence="22">
    <location>
        <begin position="6"/>
        <end position="128"/>
    </location>
</feature>
<protein>
    <recommendedName>
        <fullName evidence="6 16">Phosphoenolpyruvate-protein phosphotransferase</fullName>
        <ecNumber evidence="5 16">2.7.3.9</ecNumber>
    </recommendedName>
    <alternativeName>
        <fullName evidence="15 16">Phosphotransferase system, enzyme I</fullName>
    </alternativeName>
</protein>
<dbReference type="InterPro" id="IPR036618">
    <property type="entry name" value="PtsI_HPr-bd_sf"/>
</dbReference>
<feature type="binding site" evidence="18">
    <location>
        <position position="468"/>
    </location>
    <ligand>
        <name>phosphoenolpyruvate</name>
        <dbReference type="ChEBI" id="CHEBI:58702"/>
    </ligand>
</feature>
<dbReference type="Pfam" id="PF05524">
    <property type="entry name" value="PEP-utilisers_N"/>
    <property type="match status" value="1"/>
</dbReference>
<comment type="function">
    <text evidence="16">General (non sugar-specific) component of the phosphoenolpyruvate-dependent sugar phosphotransferase system (sugar PTS). This major carbohydrate active-transport system catalyzes the phosphorylation of incoming sugar substrates concomitantly with their translocation across the cell membrane. Enzyme I transfers the phosphoryl group from phosphoenolpyruvate (PEP) to the phosphoryl carrier protein (HPr).</text>
</comment>
<dbReference type="Gene3D" id="1.10.274.10">
    <property type="entry name" value="PtsI, HPr-binding domain"/>
    <property type="match status" value="1"/>
</dbReference>
<evidence type="ECO:0000256" key="7">
    <source>
        <dbReference type="ARBA" id="ARBA00022448"/>
    </source>
</evidence>
<dbReference type="InterPro" id="IPR008731">
    <property type="entry name" value="PTS_EIN"/>
</dbReference>
<keyword evidence="13 16" id="KW-0418">Kinase</keyword>
<evidence type="ECO:0000313" key="23">
    <source>
        <dbReference type="EMBL" id="GLC26536.1"/>
    </source>
</evidence>
<evidence type="ECO:0000259" key="21">
    <source>
        <dbReference type="Pfam" id="PF02896"/>
    </source>
</evidence>
<evidence type="ECO:0000256" key="11">
    <source>
        <dbReference type="ARBA" id="ARBA00022683"/>
    </source>
</evidence>
<dbReference type="Gene3D" id="3.50.30.10">
    <property type="entry name" value="Phosphohistidine domain"/>
    <property type="match status" value="1"/>
</dbReference>
<dbReference type="InterPro" id="IPR000121">
    <property type="entry name" value="PEP_util_C"/>
</dbReference>
<evidence type="ECO:0000259" key="22">
    <source>
        <dbReference type="Pfam" id="PF05524"/>
    </source>
</evidence>
<dbReference type="RefSeq" id="WP_284350986.1">
    <property type="nucleotide sequence ID" value="NZ_BRXS01000004.1"/>
</dbReference>
<dbReference type="PANTHER" id="PTHR46244">
    <property type="entry name" value="PHOSPHOENOLPYRUVATE-PROTEIN PHOSPHOTRANSFERASE"/>
    <property type="match status" value="1"/>
</dbReference>
<evidence type="ECO:0000256" key="9">
    <source>
        <dbReference type="ARBA" id="ARBA00022597"/>
    </source>
</evidence>
<dbReference type="GO" id="GO:0005737">
    <property type="term" value="C:cytoplasm"/>
    <property type="evidence" value="ECO:0007669"/>
    <property type="project" value="UniProtKB-SubCell"/>
</dbReference>
<dbReference type="InterPro" id="IPR006318">
    <property type="entry name" value="PTS_EI-like"/>
</dbReference>
<dbReference type="InterPro" id="IPR024692">
    <property type="entry name" value="PTS_EI"/>
</dbReference>
<dbReference type="InterPro" id="IPR008279">
    <property type="entry name" value="PEP-util_enz_mobile_dom"/>
</dbReference>
<evidence type="ECO:0000256" key="14">
    <source>
        <dbReference type="ARBA" id="ARBA00022842"/>
    </source>
</evidence>
<feature type="binding site" evidence="19">
    <location>
        <position position="458"/>
    </location>
    <ligand>
        <name>Mg(2+)</name>
        <dbReference type="ChEBI" id="CHEBI:18420"/>
    </ligand>
</feature>
<comment type="subcellular location">
    <subcellularLocation>
        <location evidence="3 16">Cytoplasm</location>
    </subcellularLocation>
</comment>
<feature type="domain" description="PEP-utilising enzyme C-terminal" evidence="21">
    <location>
        <begin position="255"/>
        <end position="543"/>
    </location>
</feature>
<feature type="binding site" evidence="18">
    <location>
        <position position="300"/>
    </location>
    <ligand>
        <name>phosphoenolpyruvate</name>
        <dbReference type="ChEBI" id="CHEBI:58702"/>
    </ligand>
</feature>